<dbReference type="SUPFAM" id="SSF50998">
    <property type="entry name" value="Quinoprotein alcohol dehydrogenase-like"/>
    <property type="match status" value="1"/>
</dbReference>
<gene>
    <name evidence="3" type="ORF">AMOR_34000</name>
</gene>
<feature type="signal peptide" evidence="1">
    <location>
        <begin position="1"/>
        <end position="22"/>
    </location>
</feature>
<evidence type="ECO:0000256" key="1">
    <source>
        <dbReference type="SAM" id="SignalP"/>
    </source>
</evidence>
<evidence type="ECO:0000313" key="4">
    <source>
        <dbReference type="Proteomes" id="UP001162891"/>
    </source>
</evidence>
<dbReference type="SUPFAM" id="SSF50969">
    <property type="entry name" value="YVTN repeat-like/Quinoprotein amine dehydrogenase"/>
    <property type="match status" value="1"/>
</dbReference>
<name>A0ABN6MTU1_9BACT</name>
<feature type="domain" description="Pyrrolo-quinoline quinone repeat" evidence="2">
    <location>
        <begin position="457"/>
        <end position="548"/>
    </location>
</feature>
<feature type="domain" description="Pyrrolo-quinoline quinone repeat" evidence="2">
    <location>
        <begin position="323"/>
        <end position="446"/>
    </location>
</feature>
<dbReference type="InterPro" id="IPR002372">
    <property type="entry name" value="PQQ_rpt_dom"/>
</dbReference>
<proteinExistence type="predicted"/>
<dbReference type="InterPro" id="IPR011044">
    <property type="entry name" value="Quino_amine_DH_bsu"/>
</dbReference>
<evidence type="ECO:0000259" key="2">
    <source>
        <dbReference type="Pfam" id="PF13360"/>
    </source>
</evidence>
<sequence>MKRPLVLSLVLACASPRLHPSANPLAAPAPPPAVPVDPGPTPATAIPIPTPIPTRPGRPAPITTAGNAASLASIRSEFFLGTGDLPPAPALRPQVFPERYTEVDGVLTFRGGPTRSGGATGTRHLAERRLEVAWRFKTSAGGPHWGGGAGWTGEPVVVRWPDVVRHSMPALGTRRADGNLVEVIQGSLDGNVYFLDLRTGKPTRPPIRTGNPIKGSVSLDARGWPLLFVGQGIPAARPIGLRVYSLVSGEEVFFLAGRDPAARRHWGAFDSSGLLNRETDTYLVGGENGIVYLLELHTDFDPIALSIKVAPRVVRYRFRDPRTVREGIESSLAVYRNLVFLADNSGTIQALDLATFRPAWVFEAGDDTDASLVLDEEPGGPVLYTASEVDEQGETGFARLRKLDALTGAVRWEKDVACRADHTSAHPTDAGVFATPVVGRDDLADRVVFTLSRCPERGTVLALAKADGRELWRRGLRTDAWSSPTAVRDRETGKTWLLQADRSGRLLLLDAADGAVAFTLPLDGTVEASPAVYDDIAVVGTRAGTIYGVRLR</sequence>
<reference evidence="4" key="1">
    <citation type="journal article" date="2022" name="Int. J. Syst. Evol. Microbiol.">
        <title>Anaeromyxobacter oryzae sp. nov., Anaeromyxobacter diazotrophicus sp. nov. and Anaeromyxobacter paludicola sp. nov., isolated from paddy soils.</title>
        <authorList>
            <person name="Itoh H."/>
            <person name="Xu Z."/>
            <person name="Mise K."/>
            <person name="Masuda Y."/>
            <person name="Ushijima N."/>
            <person name="Hayakawa C."/>
            <person name="Shiratori Y."/>
            <person name="Senoo K."/>
        </authorList>
    </citation>
    <scope>NUCLEOTIDE SEQUENCE [LARGE SCALE GENOMIC DNA]</scope>
    <source>
        <strain evidence="4">Red232</strain>
    </source>
</reference>
<dbReference type="InterPro" id="IPR015943">
    <property type="entry name" value="WD40/YVTN_repeat-like_dom_sf"/>
</dbReference>
<accession>A0ABN6MTU1</accession>
<keyword evidence="1" id="KW-0732">Signal</keyword>
<keyword evidence="4" id="KW-1185">Reference proteome</keyword>
<dbReference type="Gene3D" id="2.130.10.10">
    <property type="entry name" value="YVTN repeat-like/Quinoprotein amine dehydrogenase"/>
    <property type="match status" value="2"/>
</dbReference>
<feature type="chain" id="PRO_5046097956" description="Pyrrolo-quinoline quinone repeat domain-containing protein" evidence="1">
    <location>
        <begin position="23"/>
        <end position="552"/>
    </location>
</feature>
<dbReference type="PANTHER" id="PTHR34512">
    <property type="entry name" value="CELL SURFACE PROTEIN"/>
    <property type="match status" value="1"/>
</dbReference>
<dbReference type="InterPro" id="IPR011047">
    <property type="entry name" value="Quinoprotein_ADH-like_sf"/>
</dbReference>
<organism evidence="3 4">
    <name type="scientific">Anaeromyxobacter oryzae</name>
    <dbReference type="NCBI Taxonomy" id="2918170"/>
    <lineage>
        <taxon>Bacteria</taxon>
        <taxon>Pseudomonadati</taxon>
        <taxon>Myxococcota</taxon>
        <taxon>Myxococcia</taxon>
        <taxon>Myxococcales</taxon>
        <taxon>Cystobacterineae</taxon>
        <taxon>Anaeromyxobacteraceae</taxon>
        <taxon>Anaeromyxobacter</taxon>
    </lineage>
</organism>
<dbReference type="PANTHER" id="PTHR34512:SF30">
    <property type="entry name" value="OUTER MEMBRANE PROTEIN ASSEMBLY FACTOR BAMB"/>
    <property type="match status" value="1"/>
</dbReference>
<dbReference type="RefSeq" id="WP_248352766.1">
    <property type="nucleotide sequence ID" value="NZ_AP025591.1"/>
</dbReference>
<dbReference type="Proteomes" id="UP001162891">
    <property type="component" value="Chromosome"/>
</dbReference>
<evidence type="ECO:0000313" key="3">
    <source>
        <dbReference type="EMBL" id="BDG04404.1"/>
    </source>
</evidence>
<dbReference type="EMBL" id="AP025591">
    <property type="protein sequence ID" value="BDG04404.1"/>
    <property type="molecule type" value="Genomic_DNA"/>
</dbReference>
<dbReference type="Pfam" id="PF13360">
    <property type="entry name" value="PQQ_2"/>
    <property type="match status" value="2"/>
</dbReference>
<protein>
    <recommendedName>
        <fullName evidence="2">Pyrrolo-quinoline quinone repeat domain-containing protein</fullName>
    </recommendedName>
</protein>